<dbReference type="Proteomes" id="UP000028781">
    <property type="component" value="Chromosome"/>
</dbReference>
<name>A0A076LCZ9_9EURY</name>
<feature type="transmembrane region" description="Helical" evidence="1">
    <location>
        <begin position="6"/>
        <end position="22"/>
    </location>
</feature>
<dbReference type="STRING" id="1301915.JH146_1204"/>
<evidence type="ECO:0000256" key="1">
    <source>
        <dbReference type="SAM" id="Phobius"/>
    </source>
</evidence>
<dbReference type="HOGENOM" id="CLU_1478917_0_0_2"/>
<keyword evidence="3" id="KW-1185">Reference proteome</keyword>
<accession>A0A076LCZ9</accession>
<keyword evidence="1" id="KW-0812">Transmembrane</keyword>
<keyword evidence="1" id="KW-0472">Membrane</keyword>
<sequence length="174" mass="20496">MDFYLYIGIVLLIQSIIMLNIMKKDAKPKSKILKLTKIHYINLLYGKKGEFDKKAMPIFLGLIVIGLVVFDILLYWIYGSSISISSIIAEIFIVLSMTIMWKAYNKEITVYLCEDGIYYQNIFISWDKFKETKNENGFIKLIGKGKIFSQRIYLKYENEIENIIKSQIEKFREE</sequence>
<dbReference type="AlphaFoldDB" id="A0A076LCZ9"/>
<evidence type="ECO:0008006" key="4">
    <source>
        <dbReference type="Google" id="ProtNLM"/>
    </source>
</evidence>
<dbReference type="KEGG" id="mjh:JH146_1204"/>
<protein>
    <recommendedName>
        <fullName evidence="4">DUF5673 domain-containing protein</fullName>
    </recommendedName>
</protein>
<dbReference type="OrthoDB" id="66040at2157"/>
<gene>
    <name evidence="2" type="ORF">JH146_1204</name>
</gene>
<organism evidence="2 3">
    <name type="scientific">Methanocaldococcus bathoardescens</name>
    <dbReference type="NCBI Taxonomy" id="1301915"/>
    <lineage>
        <taxon>Archaea</taxon>
        <taxon>Methanobacteriati</taxon>
        <taxon>Methanobacteriota</taxon>
        <taxon>Methanomada group</taxon>
        <taxon>Methanococci</taxon>
        <taxon>Methanococcales</taxon>
        <taxon>Methanocaldococcaceae</taxon>
        <taxon>Methanocaldococcus</taxon>
    </lineage>
</organism>
<evidence type="ECO:0000313" key="3">
    <source>
        <dbReference type="Proteomes" id="UP000028781"/>
    </source>
</evidence>
<feature type="transmembrane region" description="Helical" evidence="1">
    <location>
        <begin position="84"/>
        <end position="101"/>
    </location>
</feature>
<reference evidence="2 3" key="1">
    <citation type="journal article" date="2015" name="Int. J. Syst. Evol. Microbiol.">
        <title>M ethanocaldococcus bathoardescens sp. nov., a hyperthermophilic methanogen isolated from a volcanically active deep-sea hydrothermal vent.</title>
        <authorList>
            <person name="Stewart L.C."/>
            <person name="Jung J.H."/>
            <person name="Kim Y.T."/>
            <person name="Kwon S.W."/>
            <person name="Park C.S."/>
            <person name="Holden J.F."/>
        </authorList>
    </citation>
    <scope>NUCLEOTIDE SEQUENCE [LARGE SCALE GENOMIC DNA]</scope>
    <source>
        <strain evidence="2 3">JH146</strain>
    </source>
</reference>
<feature type="transmembrane region" description="Helical" evidence="1">
    <location>
        <begin position="58"/>
        <end position="78"/>
    </location>
</feature>
<proteinExistence type="predicted"/>
<dbReference type="EMBL" id="CP009149">
    <property type="protein sequence ID" value="AIJ06046.1"/>
    <property type="molecule type" value="Genomic_DNA"/>
</dbReference>
<evidence type="ECO:0000313" key="2">
    <source>
        <dbReference type="EMBL" id="AIJ06046.1"/>
    </source>
</evidence>
<dbReference type="RefSeq" id="WP_048202165.1">
    <property type="nucleotide sequence ID" value="NZ_CP009149.1"/>
</dbReference>
<keyword evidence="1" id="KW-1133">Transmembrane helix</keyword>
<dbReference type="GeneID" id="24891822"/>